<sequence length="892" mass="102405">MAVPDAAVSFLLENVGQLLSYNRHLIADVKENIEKLEADLKVLKILMVDFSNYTDNDSELLKQTMKDIKSTLWKAEDAIDNYIVQADLRTSRPGFSGACHGVTDFAVVLGEVGREIEVICKKVEELRAQRVWSGFEAISSNFNKTAESSEAHKVEEEQLIIGFDGAAEYLVDCLVKGPKQLEVISIVGMCGLGKTTLAKRVFKDPHVTYEFMDKVFIYVSRDYDKKKVMLEILASFAEINDEVSNLDEERLENYLRQQLEGRTYLVILDDVWEKNDWDRFKFAFPNNNKRCRVLMTTRNAEVAMYAHPNNPNYWYKLDFLSLDHSQELLRLKIFQKNECPPKFAEYVMKIASKCYGLPLALVLNAEMLMNHPENIDWWREVFNNLSDYKARDITQVTKLIYFSYKQLPNHLKRCFLYLGLFRKDFEIPVWKLVRLWISEGLIQQEGNLDMEVVAEKYLEELVFRSLVMVGRRRSNGKMKTCLLHGTLRGFCHREAVEENFFQEITMDNLSSFGLGNLDQYRRLCINDVNVSHFLSVATAGKCVRSFLTCPREDMAVELKLVRSISKASKLLRVLEVQSLIFPRFPPEFYGLVLLKYISINFRNGIIPQAFSKLWNLQTLIVKTSSPTLEIQADIWKMPHFRHLHTNRATSFPCPNANSQLEGKEGALWPKNVQTLCTISPESCKREVFNQTPKLKKLGIYGSLSKLFELDGGASFFACLNKLESLENLKLLNSDMNSRLYILPLKKSFPPQLTRLTLLNTRLDWIEMSVLGELDTLEVLKLKEFSFQGNMWEAEKGGFKHLKHLYIGSTGLVVWKASGDHFPQLKSLELNGCEELQELPYGLADIPTLQSVVLHHTNSSVASSARKLLKLKLLQANKGDRNIIKLSVFPPDH</sequence>
<dbReference type="InterPro" id="IPR032675">
    <property type="entry name" value="LRR_dom_sf"/>
</dbReference>
<evidence type="ECO:0000256" key="2">
    <source>
        <dbReference type="ARBA" id="ARBA00022614"/>
    </source>
</evidence>
<evidence type="ECO:0000313" key="10">
    <source>
        <dbReference type="EMBL" id="CAI9089620.1"/>
    </source>
</evidence>
<dbReference type="CDD" id="cd14798">
    <property type="entry name" value="RX-CC_like"/>
    <property type="match status" value="1"/>
</dbReference>
<dbReference type="Proteomes" id="UP001161247">
    <property type="component" value="Chromosome 1"/>
</dbReference>
<evidence type="ECO:0000256" key="5">
    <source>
        <dbReference type="ARBA" id="ARBA00022821"/>
    </source>
</evidence>
<evidence type="ECO:0000256" key="3">
    <source>
        <dbReference type="ARBA" id="ARBA00022737"/>
    </source>
</evidence>
<evidence type="ECO:0000256" key="1">
    <source>
        <dbReference type="ARBA" id="ARBA00008894"/>
    </source>
</evidence>
<dbReference type="SUPFAM" id="SSF52058">
    <property type="entry name" value="L domain-like"/>
    <property type="match status" value="1"/>
</dbReference>
<dbReference type="InterPro" id="IPR002182">
    <property type="entry name" value="NB-ARC"/>
</dbReference>
<dbReference type="GO" id="GO:0005524">
    <property type="term" value="F:ATP binding"/>
    <property type="evidence" value="ECO:0007669"/>
    <property type="project" value="UniProtKB-KW"/>
</dbReference>
<evidence type="ECO:0000256" key="6">
    <source>
        <dbReference type="ARBA" id="ARBA00022840"/>
    </source>
</evidence>
<evidence type="ECO:0000256" key="4">
    <source>
        <dbReference type="ARBA" id="ARBA00022741"/>
    </source>
</evidence>
<keyword evidence="11" id="KW-1185">Reference proteome</keyword>
<dbReference type="InterPro" id="IPR041118">
    <property type="entry name" value="Rx_N"/>
</dbReference>
<gene>
    <name evidence="10" type="ORF">OLC1_LOCUS1939</name>
</gene>
<evidence type="ECO:0000259" key="7">
    <source>
        <dbReference type="Pfam" id="PF00931"/>
    </source>
</evidence>
<keyword evidence="2" id="KW-0433">Leucine-rich repeat</keyword>
<dbReference type="Gene3D" id="1.10.10.10">
    <property type="entry name" value="Winged helix-like DNA-binding domain superfamily/Winged helix DNA-binding domain"/>
    <property type="match status" value="1"/>
</dbReference>
<evidence type="ECO:0000313" key="11">
    <source>
        <dbReference type="Proteomes" id="UP001161247"/>
    </source>
</evidence>
<protein>
    <submittedName>
        <fullName evidence="10">OLC1v1024226C1</fullName>
    </submittedName>
</protein>
<dbReference type="GO" id="GO:0098542">
    <property type="term" value="P:defense response to other organism"/>
    <property type="evidence" value="ECO:0007669"/>
    <property type="project" value="TreeGrafter"/>
</dbReference>
<dbReference type="PRINTS" id="PR00364">
    <property type="entry name" value="DISEASERSIST"/>
</dbReference>
<dbReference type="GO" id="GO:0051607">
    <property type="term" value="P:defense response to virus"/>
    <property type="evidence" value="ECO:0007669"/>
    <property type="project" value="UniProtKB-ARBA"/>
</dbReference>
<dbReference type="Pfam" id="PF23559">
    <property type="entry name" value="WHD_DRP"/>
    <property type="match status" value="1"/>
</dbReference>
<dbReference type="PANTHER" id="PTHR23155:SF1193">
    <property type="entry name" value="DISEASE RESISTANCE PROTEIN RPP13-RELATED"/>
    <property type="match status" value="1"/>
</dbReference>
<proteinExistence type="inferred from homology"/>
<keyword evidence="6" id="KW-0067">ATP-binding</keyword>
<dbReference type="Gene3D" id="1.10.8.430">
    <property type="entry name" value="Helical domain of apoptotic protease-activating factors"/>
    <property type="match status" value="1"/>
</dbReference>
<feature type="domain" description="NB-ARC" evidence="7">
    <location>
        <begin position="168"/>
        <end position="338"/>
    </location>
</feature>
<dbReference type="Pfam" id="PF00931">
    <property type="entry name" value="NB-ARC"/>
    <property type="match status" value="1"/>
</dbReference>
<comment type="similarity">
    <text evidence="1">Belongs to the disease resistance NB-LRR family.</text>
</comment>
<dbReference type="SUPFAM" id="SSF52540">
    <property type="entry name" value="P-loop containing nucleoside triphosphate hydrolases"/>
    <property type="match status" value="1"/>
</dbReference>
<keyword evidence="4" id="KW-0547">Nucleotide-binding</keyword>
<dbReference type="Gene3D" id="3.80.10.10">
    <property type="entry name" value="Ribonuclease Inhibitor"/>
    <property type="match status" value="1"/>
</dbReference>
<reference evidence="10" key="1">
    <citation type="submission" date="2023-03" db="EMBL/GenBank/DDBJ databases">
        <authorList>
            <person name="Julca I."/>
        </authorList>
    </citation>
    <scope>NUCLEOTIDE SEQUENCE</scope>
</reference>
<name>A0AAV1C218_OLDCO</name>
<keyword evidence="3" id="KW-0677">Repeat</keyword>
<keyword evidence="5" id="KW-0611">Plant defense</keyword>
<dbReference type="InterPro" id="IPR058922">
    <property type="entry name" value="WHD_DRP"/>
</dbReference>
<dbReference type="InterPro" id="IPR042197">
    <property type="entry name" value="Apaf_helical"/>
</dbReference>
<dbReference type="InterPro" id="IPR027417">
    <property type="entry name" value="P-loop_NTPase"/>
</dbReference>
<evidence type="ECO:0000259" key="8">
    <source>
        <dbReference type="Pfam" id="PF18052"/>
    </source>
</evidence>
<dbReference type="Pfam" id="PF18052">
    <property type="entry name" value="Rx_N"/>
    <property type="match status" value="1"/>
</dbReference>
<evidence type="ECO:0000259" key="9">
    <source>
        <dbReference type="Pfam" id="PF23559"/>
    </source>
</evidence>
<dbReference type="InterPro" id="IPR044974">
    <property type="entry name" value="Disease_R_plants"/>
</dbReference>
<dbReference type="Gene3D" id="3.40.50.300">
    <property type="entry name" value="P-loop containing nucleotide triphosphate hydrolases"/>
    <property type="match status" value="1"/>
</dbReference>
<dbReference type="EMBL" id="OX459118">
    <property type="protein sequence ID" value="CAI9089620.1"/>
    <property type="molecule type" value="Genomic_DNA"/>
</dbReference>
<dbReference type="AlphaFoldDB" id="A0AAV1C218"/>
<dbReference type="FunFam" id="3.40.50.300:FF:001091">
    <property type="entry name" value="Probable disease resistance protein At1g61300"/>
    <property type="match status" value="1"/>
</dbReference>
<dbReference type="InterPro" id="IPR038005">
    <property type="entry name" value="RX-like_CC"/>
</dbReference>
<organism evidence="10 11">
    <name type="scientific">Oldenlandia corymbosa var. corymbosa</name>
    <dbReference type="NCBI Taxonomy" id="529605"/>
    <lineage>
        <taxon>Eukaryota</taxon>
        <taxon>Viridiplantae</taxon>
        <taxon>Streptophyta</taxon>
        <taxon>Embryophyta</taxon>
        <taxon>Tracheophyta</taxon>
        <taxon>Spermatophyta</taxon>
        <taxon>Magnoliopsida</taxon>
        <taxon>eudicotyledons</taxon>
        <taxon>Gunneridae</taxon>
        <taxon>Pentapetalae</taxon>
        <taxon>asterids</taxon>
        <taxon>lamiids</taxon>
        <taxon>Gentianales</taxon>
        <taxon>Rubiaceae</taxon>
        <taxon>Rubioideae</taxon>
        <taxon>Spermacoceae</taxon>
        <taxon>Hedyotis-Oldenlandia complex</taxon>
        <taxon>Oldenlandia</taxon>
    </lineage>
</organism>
<dbReference type="FunFam" id="1.10.10.10:FF:000322">
    <property type="entry name" value="Probable disease resistance protein At1g63360"/>
    <property type="match status" value="1"/>
</dbReference>
<dbReference type="PANTHER" id="PTHR23155">
    <property type="entry name" value="DISEASE RESISTANCE PROTEIN RP"/>
    <property type="match status" value="1"/>
</dbReference>
<dbReference type="Gene3D" id="1.20.5.4130">
    <property type="match status" value="1"/>
</dbReference>
<dbReference type="GO" id="GO:0043531">
    <property type="term" value="F:ADP binding"/>
    <property type="evidence" value="ECO:0007669"/>
    <property type="project" value="InterPro"/>
</dbReference>
<feature type="domain" description="Disease resistance protein winged helix" evidence="9">
    <location>
        <begin position="420"/>
        <end position="487"/>
    </location>
</feature>
<dbReference type="InterPro" id="IPR036388">
    <property type="entry name" value="WH-like_DNA-bd_sf"/>
</dbReference>
<accession>A0AAV1C218</accession>
<feature type="domain" description="Disease resistance N-terminal" evidence="8">
    <location>
        <begin position="7"/>
        <end position="96"/>
    </location>
</feature>